<name>A0A4Y7JH22_PAPSO</name>
<dbReference type="AlphaFoldDB" id="A0A4Y7JH22"/>
<dbReference type="Proteomes" id="UP000316621">
    <property type="component" value="Chromosome 4"/>
</dbReference>
<evidence type="ECO:0000313" key="2">
    <source>
        <dbReference type="Proteomes" id="UP000316621"/>
    </source>
</evidence>
<gene>
    <name evidence="1" type="ORF">C5167_006531</name>
</gene>
<dbReference type="EMBL" id="CM010718">
    <property type="protein sequence ID" value="RZC59231.1"/>
    <property type="molecule type" value="Genomic_DNA"/>
</dbReference>
<keyword evidence="2" id="KW-1185">Reference proteome</keyword>
<sequence>MQVESLPNQKCINANPIQDRKTNRIQVYTAAQLASPSTKACKNPLLIVQLGIEVLLKYQPDLLLNPANVLFITVNAQDIDHTTPRYR</sequence>
<protein>
    <submittedName>
        <fullName evidence="1">Uncharacterized protein</fullName>
    </submittedName>
</protein>
<proteinExistence type="predicted"/>
<organism evidence="1 2">
    <name type="scientific">Papaver somniferum</name>
    <name type="common">Opium poppy</name>
    <dbReference type="NCBI Taxonomy" id="3469"/>
    <lineage>
        <taxon>Eukaryota</taxon>
        <taxon>Viridiplantae</taxon>
        <taxon>Streptophyta</taxon>
        <taxon>Embryophyta</taxon>
        <taxon>Tracheophyta</taxon>
        <taxon>Spermatophyta</taxon>
        <taxon>Magnoliopsida</taxon>
        <taxon>Ranunculales</taxon>
        <taxon>Papaveraceae</taxon>
        <taxon>Papaveroideae</taxon>
        <taxon>Papaver</taxon>
    </lineage>
</organism>
<reference evidence="1 2" key="1">
    <citation type="journal article" date="2018" name="Science">
        <title>The opium poppy genome and morphinan production.</title>
        <authorList>
            <person name="Guo L."/>
            <person name="Winzer T."/>
            <person name="Yang X."/>
            <person name="Li Y."/>
            <person name="Ning Z."/>
            <person name="He Z."/>
            <person name="Teodor R."/>
            <person name="Lu Y."/>
            <person name="Bowser T.A."/>
            <person name="Graham I.A."/>
            <person name="Ye K."/>
        </authorList>
    </citation>
    <scope>NUCLEOTIDE SEQUENCE [LARGE SCALE GENOMIC DNA]</scope>
    <source>
        <strain evidence="2">cv. HN1</strain>
        <tissue evidence="1">Leaves</tissue>
    </source>
</reference>
<evidence type="ECO:0000313" key="1">
    <source>
        <dbReference type="EMBL" id="RZC59231.1"/>
    </source>
</evidence>
<dbReference type="Gramene" id="RZC59231">
    <property type="protein sequence ID" value="RZC59231"/>
    <property type="gene ID" value="C5167_006531"/>
</dbReference>
<accession>A0A4Y7JH22</accession>